<dbReference type="InterPro" id="IPR050086">
    <property type="entry name" value="MetN_ABC_transporter-like"/>
</dbReference>
<evidence type="ECO:0000256" key="8">
    <source>
        <dbReference type="ARBA" id="ARBA00023136"/>
    </source>
</evidence>
<keyword evidence="4" id="KW-0547">Nucleotide-binding</keyword>
<keyword evidence="3" id="KW-1003">Cell membrane</keyword>
<dbReference type="InterPro" id="IPR027417">
    <property type="entry name" value="P-loop_NTPase"/>
</dbReference>
<dbReference type="Gene3D" id="3.40.50.300">
    <property type="entry name" value="P-loop containing nucleotide triphosphate hydrolases"/>
    <property type="match status" value="1"/>
</dbReference>
<sequence>MALIELKNVNKTYETGVGTVRALKDINLSIEKSDIYGIIGMSGAGKSTLVRCLNYLERPTDGDVIIAGKKLSDLSEKALREERRNISMIFQNFNLLMQKNVLKNVYFPLSLRHVKKKDAEARAYELLETVGLKDKAKAYPAELSGGQKQRVAIARALASDPEILICDEATSALDPQTTKSILDLLKKINKEYGITIVIITHQMSVIKEICNKVAIIEDGSLVEKGKVADIFANPKSDASKRLIFGDVYIEKTPYDHDKEDEDLDENDQSSRENDKPNKEKKIFGIRFYKKKKDKDSGDEELVG</sequence>
<feature type="compositionally biased region" description="Basic and acidic residues" evidence="9">
    <location>
        <begin position="268"/>
        <end position="280"/>
    </location>
</feature>
<keyword evidence="12" id="KW-1185">Reference proteome</keyword>
<keyword evidence="7" id="KW-0029">Amino-acid transport</keyword>
<feature type="domain" description="ABC transporter" evidence="10">
    <location>
        <begin position="4"/>
        <end position="243"/>
    </location>
</feature>
<dbReference type="PANTHER" id="PTHR43166:SF30">
    <property type="entry name" value="METHIONINE IMPORT ATP-BINDING PROTEIN METN"/>
    <property type="match status" value="1"/>
</dbReference>
<evidence type="ECO:0000256" key="1">
    <source>
        <dbReference type="ARBA" id="ARBA00005417"/>
    </source>
</evidence>
<dbReference type="CDD" id="cd03258">
    <property type="entry name" value="ABC_MetN_methionine_transporter"/>
    <property type="match status" value="1"/>
</dbReference>
<protein>
    <submittedName>
        <fullName evidence="11">D-methionine transport system ATP-binding protein</fullName>
    </submittedName>
</protein>
<dbReference type="PANTHER" id="PTHR43166">
    <property type="entry name" value="AMINO ACID IMPORT ATP-BINDING PROTEIN"/>
    <property type="match status" value="1"/>
</dbReference>
<dbReference type="RefSeq" id="WP_078788103.1">
    <property type="nucleotide sequence ID" value="NZ_FMTO01000017.1"/>
</dbReference>
<dbReference type="Proteomes" id="UP000189857">
    <property type="component" value="Unassembled WGS sequence"/>
</dbReference>
<dbReference type="OrthoDB" id="9804199at2"/>
<name>A0A1T4Q8S6_9FIRM</name>
<dbReference type="EMBL" id="FUXA01000017">
    <property type="protein sequence ID" value="SKA00172.1"/>
    <property type="molecule type" value="Genomic_DNA"/>
</dbReference>
<evidence type="ECO:0000256" key="3">
    <source>
        <dbReference type="ARBA" id="ARBA00022475"/>
    </source>
</evidence>
<dbReference type="GO" id="GO:0016887">
    <property type="term" value="F:ATP hydrolysis activity"/>
    <property type="evidence" value="ECO:0007669"/>
    <property type="project" value="InterPro"/>
</dbReference>
<dbReference type="InterPro" id="IPR003439">
    <property type="entry name" value="ABC_transporter-like_ATP-bd"/>
</dbReference>
<dbReference type="InterPro" id="IPR041701">
    <property type="entry name" value="MetN_ABC"/>
</dbReference>
<dbReference type="PROSITE" id="PS00211">
    <property type="entry name" value="ABC_TRANSPORTER_1"/>
    <property type="match status" value="1"/>
</dbReference>
<organism evidence="11 12">
    <name type="scientific">Eubacterium ruminantium</name>
    <dbReference type="NCBI Taxonomy" id="42322"/>
    <lineage>
        <taxon>Bacteria</taxon>
        <taxon>Bacillati</taxon>
        <taxon>Bacillota</taxon>
        <taxon>Clostridia</taxon>
        <taxon>Eubacteriales</taxon>
        <taxon>Eubacteriaceae</taxon>
        <taxon>Eubacterium</taxon>
    </lineage>
</organism>
<dbReference type="GO" id="GO:0005886">
    <property type="term" value="C:plasma membrane"/>
    <property type="evidence" value="ECO:0007669"/>
    <property type="project" value="UniProtKB-ARBA"/>
</dbReference>
<dbReference type="GO" id="GO:0005524">
    <property type="term" value="F:ATP binding"/>
    <property type="evidence" value="ECO:0007669"/>
    <property type="project" value="UniProtKB-KW"/>
</dbReference>
<evidence type="ECO:0000256" key="7">
    <source>
        <dbReference type="ARBA" id="ARBA00022970"/>
    </source>
</evidence>
<dbReference type="InterPro" id="IPR003593">
    <property type="entry name" value="AAA+_ATPase"/>
</dbReference>
<accession>A0A1T4Q8S6</accession>
<evidence type="ECO:0000313" key="12">
    <source>
        <dbReference type="Proteomes" id="UP000189857"/>
    </source>
</evidence>
<dbReference type="GO" id="GO:0006865">
    <property type="term" value="P:amino acid transport"/>
    <property type="evidence" value="ECO:0007669"/>
    <property type="project" value="UniProtKB-KW"/>
</dbReference>
<evidence type="ECO:0000259" key="10">
    <source>
        <dbReference type="PROSITE" id="PS50893"/>
    </source>
</evidence>
<keyword evidence="8" id="KW-0472">Membrane</keyword>
<dbReference type="SUPFAM" id="SSF52540">
    <property type="entry name" value="P-loop containing nucleoside triphosphate hydrolases"/>
    <property type="match status" value="1"/>
</dbReference>
<dbReference type="InterPro" id="IPR017871">
    <property type="entry name" value="ABC_transporter-like_CS"/>
</dbReference>
<proteinExistence type="inferred from homology"/>
<dbReference type="Pfam" id="PF00005">
    <property type="entry name" value="ABC_tran"/>
    <property type="match status" value="1"/>
</dbReference>
<feature type="compositionally biased region" description="Acidic residues" evidence="9">
    <location>
        <begin position="258"/>
        <end position="267"/>
    </location>
</feature>
<keyword evidence="6" id="KW-1278">Translocase</keyword>
<keyword evidence="2" id="KW-0813">Transport</keyword>
<dbReference type="PROSITE" id="PS50893">
    <property type="entry name" value="ABC_TRANSPORTER_2"/>
    <property type="match status" value="1"/>
</dbReference>
<feature type="region of interest" description="Disordered" evidence="9">
    <location>
        <begin position="255"/>
        <end position="280"/>
    </location>
</feature>
<comment type="similarity">
    <text evidence="1">Belongs to the ABC transporter superfamily.</text>
</comment>
<gene>
    <name evidence="11" type="ORF">SAMN02745110_02312</name>
</gene>
<evidence type="ECO:0000313" key="11">
    <source>
        <dbReference type="EMBL" id="SKA00172.1"/>
    </source>
</evidence>
<evidence type="ECO:0000256" key="4">
    <source>
        <dbReference type="ARBA" id="ARBA00022741"/>
    </source>
</evidence>
<evidence type="ECO:0000256" key="9">
    <source>
        <dbReference type="SAM" id="MobiDB-lite"/>
    </source>
</evidence>
<keyword evidence="5 11" id="KW-0067">ATP-binding</keyword>
<evidence type="ECO:0000256" key="6">
    <source>
        <dbReference type="ARBA" id="ARBA00022967"/>
    </source>
</evidence>
<evidence type="ECO:0000256" key="2">
    <source>
        <dbReference type="ARBA" id="ARBA00022448"/>
    </source>
</evidence>
<dbReference type="FunFam" id="3.40.50.300:FF:000056">
    <property type="entry name" value="Cell division ATP-binding protein FtsE"/>
    <property type="match status" value="1"/>
</dbReference>
<reference evidence="11 12" key="1">
    <citation type="submission" date="2017-02" db="EMBL/GenBank/DDBJ databases">
        <authorList>
            <person name="Peterson S.W."/>
        </authorList>
    </citation>
    <scope>NUCLEOTIDE SEQUENCE [LARGE SCALE GENOMIC DNA]</scope>
    <source>
        <strain evidence="11 12">ATCC 17233</strain>
    </source>
</reference>
<dbReference type="SMART" id="SM00382">
    <property type="entry name" value="AAA"/>
    <property type="match status" value="1"/>
</dbReference>
<dbReference type="AlphaFoldDB" id="A0A1T4Q8S6"/>
<evidence type="ECO:0000256" key="5">
    <source>
        <dbReference type="ARBA" id="ARBA00022840"/>
    </source>
</evidence>